<accession>A0ABR1K093</accession>
<feature type="transmembrane region" description="Helical" evidence="1">
    <location>
        <begin position="20"/>
        <end position="43"/>
    </location>
</feature>
<evidence type="ECO:0008006" key="4">
    <source>
        <dbReference type="Google" id="ProtNLM"/>
    </source>
</evidence>
<dbReference type="Proteomes" id="UP001498398">
    <property type="component" value="Unassembled WGS sequence"/>
</dbReference>
<proteinExistence type="predicted"/>
<name>A0ABR1K093_9AGAR</name>
<comment type="caution">
    <text evidence="2">The sequence shown here is derived from an EMBL/GenBank/DDBJ whole genome shotgun (WGS) entry which is preliminary data.</text>
</comment>
<keyword evidence="3" id="KW-1185">Reference proteome</keyword>
<dbReference type="EMBL" id="JBANRG010000002">
    <property type="protein sequence ID" value="KAK7469992.1"/>
    <property type="molecule type" value="Genomic_DNA"/>
</dbReference>
<organism evidence="2 3">
    <name type="scientific">Marasmiellus scandens</name>
    <dbReference type="NCBI Taxonomy" id="2682957"/>
    <lineage>
        <taxon>Eukaryota</taxon>
        <taxon>Fungi</taxon>
        <taxon>Dikarya</taxon>
        <taxon>Basidiomycota</taxon>
        <taxon>Agaricomycotina</taxon>
        <taxon>Agaricomycetes</taxon>
        <taxon>Agaricomycetidae</taxon>
        <taxon>Agaricales</taxon>
        <taxon>Marasmiineae</taxon>
        <taxon>Omphalotaceae</taxon>
        <taxon>Marasmiellus</taxon>
    </lineage>
</organism>
<feature type="transmembrane region" description="Helical" evidence="1">
    <location>
        <begin position="55"/>
        <end position="72"/>
    </location>
</feature>
<protein>
    <recommendedName>
        <fullName evidence="4">Pheromone receptor</fullName>
    </recommendedName>
</protein>
<keyword evidence="1" id="KW-0812">Transmembrane</keyword>
<reference evidence="2 3" key="1">
    <citation type="submission" date="2024-01" db="EMBL/GenBank/DDBJ databases">
        <title>A draft genome for the cacao thread blight pathogen Marasmiellus scandens.</title>
        <authorList>
            <person name="Baruah I.K."/>
            <person name="Leung J."/>
            <person name="Bukari Y."/>
            <person name="Amoako-Attah I."/>
            <person name="Meinhardt L.W."/>
            <person name="Bailey B.A."/>
            <person name="Cohen S.P."/>
        </authorList>
    </citation>
    <scope>NUCLEOTIDE SEQUENCE [LARGE SCALE GENOMIC DNA]</scope>
    <source>
        <strain evidence="2 3">GH-19</strain>
    </source>
</reference>
<gene>
    <name evidence="2" type="ORF">VKT23_001427</name>
</gene>
<evidence type="ECO:0000256" key="1">
    <source>
        <dbReference type="SAM" id="Phobius"/>
    </source>
</evidence>
<sequence>MSTSSFLPPPGTNWIEALRPAVTFMLIGATMGSVMVVMLLALLFFSTPSLRKTPIFLLNVVVILLGLCGATINIYEEVRSMLYPNVRENPTVIIAMGAVDGITPTLADSILLLRVWALFPLQTTPPLLMAFIFGVPIFLKIARFINATIYLAAYARDVQAWTAAQGGSILVTSSLPSVKIEWFLQVFDNAISSSVFLLQLRKRKTFKASSTFKQKLSTLFWIATSNFVFPVVMGIIQLAIYMATGNYLLALYIEEVNFHFTIIGVVFATVWAAEVRWASTRGYHDYEAHGTSVPIDSTRFPPASTIVFANRSSELVTSGNGECTNSVSSESFEVAEMNQPDLKRAGSLILPKASSTGVH</sequence>
<evidence type="ECO:0000313" key="3">
    <source>
        <dbReference type="Proteomes" id="UP001498398"/>
    </source>
</evidence>
<feature type="transmembrane region" description="Helical" evidence="1">
    <location>
        <begin position="219"/>
        <end position="244"/>
    </location>
</feature>
<keyword evidence="1" id="KW-0472">Membrane</keyword>
<feature type="transmembrane region" description="Helical" evidence="1">
    <location>
        <begin position="127"/>
        <end position="153"/>
    </location>
</feature>
<feature type="transmembrane region" description="Helical" evidence="1">
    <location>
        <begin position="256"/>
        <end position="273"/>
    </location>
</feature>
<keyword evidence="1" id="KW-1133">Transmembrane helix</keyword>
<evidence type="ECO:0000313" key="2">
    <source>
        <dbReference type="EMBL" id="KAK7469992.1"/>
    </source>
</evidence>